<dbReference type="EMBL" id="ML208286">
    <property type="protein sequence ID" value="TFK72379.1"/>
    <property type="molecule type" value="Genomic_DNA"/>
</dbReference>
<accession>A0ACD3B404</accession>
<dbReference type="Proteomes" id="UP000308600">
    <property type="component" value="Unassembled WGS sequence"/>
</dbReference>
<sequence>MSSNNLENPSTTEANPIKKRIGRYDYYFNTRTNVYALRRTAKPQKPKASHKKCSLIVRRRFDDRGRYMNTVVDIKSPQLCDVLLEINEDVEGLDLDRHEPTAEPELFFHSYLDLKARLDAEQTKDLRDDALILDIAAAIQFTEEDQGENIRNFVRLTAQKEITYDLLWALFKPNCIIYHRHPLIGQPMLLQVSQTYYAQRENRTRYMALICRIISDDGQDFGYAQEEFELNAFPGARRICELTAYPLSFHPDEKSVWQRAVDLGREYASMSKHSYRDFHGFVLQELEEPQTQSKKLGRLHVSGRVMISPSSFSEHEPNCKYNPYVSLPLQKEGLTEEQYALCTPIRLGFSFERKSWGGFSVDRLKDVRWDDKAFESLVLGQKQKKLIHGLVKQHALGAAGFDDIISGKGKSLVGLLAGKPGCGKTLTAEAVAETTHKPLYTISAGELGVDPDSVESRLASALKLAQAWDAVLLLDEAEVFLQRRSPAHIKRNALVAIFLRHLEYYQGIMILTTNMAEQIDPAFESRIHFSVRYADLTFDARKSIWKTFFDRSTVDIDEEQLNRLAEHKINGRQIKNAFSSAQTIALANDSPKFTVEDIDVVLEVLHDWKAAVKADAEEARREKEEP</sequence>
<gene>
    <name evidence="1" type="ORF">BDN72DRAFT_894881</name>
</gene>
<evidence type="ECO:0000313" key="2">
    <source>
        <dbReference type="Proteomes" id="UP000308600"/>
    </source>
</evidence>
<name>A0ACD3B404_9AGAR</name>
<reference evidence="1 2" key="1">
    <citation type="journal article" date="2019" name="Nat. Ecol. Evol.">
        <title>Megaphylogeny resolves global patterns of mushroom evolution.</title>
        <authorList>
            <person name="Varga T."/>
            <person name="Krizsan K."/>
            <person name="Foldi C."/>
            <person name="Dima B."/>
            <person name="Sanchez-Garcia M."/>
            <person name="Sanchez-Ramirez S."/>
            <person name="Szollosi G.J."/>
            <person name="Szarkandi J.G."/>
            <person name="Papp V."/>
            <person name="Albert L."/>
            <person name="Andreopoulos W."/>
            <person name="Angelini C."/>
            <person name="Antonin V."/>
            <person name="Barry K.W."/>
            <person name="Bougher N.L."/>
            <person name="Buchanan P."/>
            <person name="Buyck B."/>
            <person name="Bense V."/>
            <person name="Catcheside P."/>
            <person name="Chovatia M."/>
            <person name="Cooper J."/>
            <person name="Damon W."/>
            <person name="Desjardin D."/>
            <person name="Finy P."/>
            <person name="Geml J."/>
            <person name="Haridas S."/>
            <person name="Hughes K."/>
            <person name="Justo A."/>
            <person name="Karasinski D."/>
            <person name="Kautmanova I."/>
            <person name="Kiss B."/>
            <person name="Kocsube S."/>
            <person name="Kotiranta H."/>
            <person name="LaButti K.M."/>
            <person name="Lechner B.E."/>
            <person name="Liimatainen K."/>
            <person name="Lipzen A."/>
            <person name="Lukacs Z."/>
            <person name="Mihaltcheva S."/>
            <person name="Morgado L.N."/>
            <person name="Niskanen T."/>
            <person name="Noordeloos M.E."/>
            <person name="Ohm R.A."/>
            <person name="Ortiz-Santana B."/>
            <person name="Ovrebo C."/>
            <person name="Racz N."/>
            <person name="Riley R."/>
            <person name="Savchenko A."/>
            <person name="Shiryaev A."/>
            <person name="Soop K."/>
            <person name="Spirin V."/>
            <person name="Szebenyi C."/>
            <person name="Tomsovsky M."/>
            <person name="Tulloss R.E."/>
            <person name="Uehling J."/>
            <person name="Grigoriev I.V."/>
            <person name="Vagvolgyi C."/>
            <person name="Papp T."/>
            <person name="Martin F.M."/>
            <person name="Miettinen O."/>
            <person name="Hibbett D.S."/>
            <person name="Nagy L.G."/>
        </authorList>
    </citation>
    <scope>NUCLEOTIDE SEQUENCE [LARGE SCALE GENOMIC DNA]</scope>
    <source>
        <strain evidence="1 2">NL-1719</strain>
    </source>
</reference>
<evidence type="ECO:0000313" key="1">
    <source>
        <dbReference type="EMBL" id="TFK72379.1"/>
    </source>
</evidence>
<protein>
    <submittedName>
        <fullName evidence="1">P-loop containing nucleoside triphosphate hydrolase protein</fullName>
    </submittedName>
</protein>
<organism evidence="1 2">
    <name type="scientific">Pluteus cervinus</name>
    <dbReference type="NCBI Taxonomy" id="181527"/>
    <lineage>
        <taxon>Eukaryota</taxon>
        <taxon>Fungi</taxon>
        <taxon>Dikarya</taxon>
        <taxon>Basidiomycota</taxon>
        <taxon>Agaricomycotina</taxon>
        <taxon>Agaricomycetes</taxon>
        <taxon>Agaricomycetidae</taxon>
        <taxon>Agaricales</taxon>
        <taxon>Pluteineae</taxon>
        <taxon>Pluteaceae</taxon>
        <taxon>Pluteus</taxon>
    </lineage>
</organism>
<keyword evidence="2" id="KW-1185">Reference proteome</keyword>
<proteinExistence type="predicted"/>
<keyword evidence="1" id="KW-0378">Hydrolase</keyword>